<dbReference type="EMBL" id="CM056742">
    <property type="protein sequence ID" value="KAJ8678104.1"/>
    <property type="molecule type" value="Genomic_DNA"/>
</dbReference>
<gene>
    <name evidence="1" type="ORF">QAD02_013891</name>
</gene>
<evidence type="ECO:0000313" key="2">
    <source>
        <dbReference type="Proteomes" id="UP001239111"/>
    </source>
</evidence>
<organism evidence="1 2">
    <name type="scientific">Eretmocerus hayati</name>
    <dbReference type="NCBI Taxonomy" id="131215"/>
    <lineage>
        <taxon>Eukaryota</taxon>
        <taxon>Metazoa</taxon>
        <taxon>Ecdysozoa</taxon>
        <taxon>Arthropoda</taxon>
        <taxon>Hexapoda</taxon>
        <taxon>Insecta</taxon>
        <taxon>Pterygota</taxon>
        <taxon>Neoptera</taxon>
        <taxon>Endopterygota</taxon>
        <taxon>Hymenoptera</taxon>
        <taxon>Apocrita</taxon>
        <taxon>Proctotrupomorpha</taxon>
        <taxon>Chalcidoidea</taxon>
        <taxon>Aphelinidae</taxon>
        <taxon>Aphelininae</taxon>
        <taxon>Eretmocerus</taxon>
    </lineage>
</organism>
<sequence length="165" mass="18897">MVRAEGHQVPQLSDFYGQLNPRCDVLHSVAEHERLSSGKNIFFHETSCLGNSGYAGLSCRQACAVESAALINTNMTVNLLFLDPSPQSYQASHLTTELVTHYHNVRVYRLLVREYMKDTPLQRWYTKEILGSSSWPTNHMSDILRYLTLWKFGGIYMDLDVIVIR</sequence>
<dbReference type="Proteomes" id="UP001239111">
    <property type="component" value="Chromosome 2"/>
</dbReference>
<proteinExistence type="predicted"/>
<comment type="caution">
    <text evidence="1">The sequence shown here is derived from an EMBL/GenBank/DDBJ whole genome shotgun (WGS) entry which is preliminary data.</text>
</comment>
<reference evidence="1" key="1">
    <citation type="submission" date="2023-04" db="EMBL/GenBank/DDBJ databases">
        <title>A chromosome-level genome assembly of the parasitoid wasp Eretmocerus hayati.</title>
        <authorList>
            <person name="Zhong Y."/>
            <person name="Liu S."/>
            <person name="Liu Y."/>
        </authorList>
    </citation>
    <scope>NUCLEOTIDE SEQUENCE</scope>
    <source>
        <strain evidence="1">ZJU_SS_LIU_2023</strain>
    </source>
</reference>
<name>A0ACC2P463_9HYME</name>
<keyword evidence="2" id="KW-1185">Reference proteome</keyword>
<accession>A0ACC2P463</accession>
<protein>
    <submittedName>
        <fullName evidence="1">Uncharacterized protein</fullName>
    </submittedName>
</protein>
<evidence type="ECO:0000313" key="1">
    <source>
        <dbReference type="EMBL" id="KAJ8678104.1"/>
    </source>
</evidence>